<keyword evidence="4" id="KW-0597">Phosphoprotein</keyword>
<dbReference type="InterPro" id="IPR020806">
    <property type="entry name" value="PKS_PP-bd"/>
</dbReference>
<keyword evidence="3" id="KW-0596">Phosphopantetheine</keyword>
<comment type="similarity">
    <text evidence="2">Belongs to the ATP-dependent AMP-binding enzyme family.</text>
</comment>
<dbReference type="InterPro" id="IPR023213">
    <property type="entry name" value="CAT-like_dom_sf"/>
</dbReference>
<dbReference type="SMART" id="SM00823">
    <property type="entry name" value="PKS_PP"/>
    <property type="match status" value="1"/>
</dbReference>
<feature type="non-terminal residue" evidence="7">
    <location>
        <position position="346"/>
    </location>
</feature>
<accession>D6XBU8</accession>
<reference evidence="7" key="1">
    <citation type="submission" date="2009-10" db="EMBL/GenBank/DDBJ databases">
        <title>The genome sequence of Streptomyces sviceus strain ATCC 29083.</title>
        <authorList>
            <consortium name="The Broad Institute Genome Sequencing Platform"/>
            <consortium name="Broad Institute Microbial Sequencing Center"/>
            <person name="Fischbach M."/>
            <person name="Godfrey P."/>
            <person name="Ward D."/>
            <person name="Young S."/>
            <person name="Zeng Q."/>
            <person name="Koehrsen M."/>
            <person name="Alvarado L."/>
            <person name="Berlin A.M."/>
            <person name="Bochicchio J."/>
            <person name="Borenstein D."/>
            <person name="Chapman S.B."/>
            <person name="Chen Z."/>
            <person name="Engels R."/>
            <person name="Freedman E."/>
            <person name="Gellesch M."/>
            <person name="Goldberg J."/>
            <person name="Griggs A."/>
            <person name="Gujja S."/>
            <person name="Heilman E.R."/>
            <person name="Heiman D.I."/>
            <person name="Hepburn T.A."/>
            <person name="Howarth C."/>
            <person name="Jen D."/>
            <person name="Larson L."/>
            <person name="Lewis B."/>
            <person name="Mehta T."/>
            <person name="Park D."/>
            <person name="Pearson M."/>
            <person name="Richards J."/>
            <person name="Roberts A."/>
            <person name="Saif S."/>
            <person name="Shea T.D."/>
            <person name="Shenoy N."/>
            <person name="Sisk P."/>
            <person name="Stolte C."/>
            <person name="Sykes S.N."/>
            <person name="Thomson T."/>
            <person name="Walk T."/>
            <person name="White J."/>
            <person name="Yandava C."/>
            <person name="Straight P."/>
            <person name="Clardy J."/>
            <person name="Hung D."/>
            <person name="Kolter R."/>
            <person name="Mekalanos J."/>
            <person name="Walker S."/>
            <person name="Walsh C.T."/>
            <person name="Wieland-Brown L.C."/>
            <person name="Haas B."/>
            <person name="Nusbaum C."/>
            <person name="Birren B."/>
        </authorList>
    </citation>
    <scope>NUCLEOTIDE SEQUENCE [LARGE SCALE GENOMIC DNA]</scope>
    <source>
        <strain evidence="7">ATCC 29083</strain>
    </source>
</reference>
<protein>
    <recommendedName>
        <fullName evidence="6">Carrier domain-containing protein</fullName>
    </recommendedName>
</protein>
<dbReference type="InterPro" id="IPR036736">
    <property type="entry name" value="ACP-like_sf"/>
</dbReference>
<name>D6XBU8_STRX2</name>
<dbReference type="GO" id="GO:0043041">
    <property type="term" value="P:amino acid activation for nonribosomal peptide biosynthetic process"/>
    <property type="evidence" value="ECO:0007669"/>
    <property type="project" value="TreeGrafter"/>
</dbReference>
<dbReference type="Proteomes" id="UP000002785">
    <property type="component" value="Chromosome"/>
</dbReference>
<evidence type="ECO:0000256" key="1">
    <source>
        <dbReference type="ARBA" id="ARBA00001957"/>
    </source>
</evidence>
<dbReference type="GO" id="GO:0072330">
    <property type="term" value="P:monocarboxylic acid biosynthetic process"/>
    <property type="evidence" value="ECO:0007669"/>
    <property type="project" value="UniProtKB-ARBA"/>
</dbReference>
<dbReference type="Pfam" id="PF00550">
    <property type="entry name" value="PP-binding"/>
    <property type="match status" value="1"/>
</dbReference>
<dbReference type="GO" id="GO:0017000">
    <property type="term" value="P:antibiotic biosynthetic process"/>
    <property type="evidence" value="ECO:0007669"/>
    <property type="project" value="UniProtKB-ARBA"/>
</dbReference>
<dbReference type="FunFam" id="2.30.38.10:FF:000001">
    <property type="entry name" value="Non-ribosomal peptide synthetase PvdI"/>
    <property type="match status" value="1"/>
</dbReference>
<keyword evidence="8" id="KW-1185">Reference proteome</keyword>
<feature type="domain" description="Carrier" evidence="6">
    <location>
        <begin position="209"/>
        <end position="286"/>
    </location>
</feature>
<organism evidence="7 8">
    <name type="scientific">Streptomyces sviceus (strain ATCC 29083 / DSM 924 / JCM 4929 / NBRC 13980 / NCIMB 11184 / NRRL 5439 / UC 5370)</name>
    <dbReference type="NCBI Taxonomy" id="463191"/>
    <lineage>
        <taxon>Bacteria</taxon>
        <taxon>Bacillati</taxon>
        <taxon>Actinomycetota</taxon>
        <taxon>Actinomycetes</taxon>
        <taxon>Kitasatosporales</taxon>
        <taxon>Streptomycetaceae</taxon>
        <taxon>Streptomyces</taxon>
    </lineage>
</organism>
<dbReference type="Gene3D" id="1.10.1200.10">
    <property type="entry name" value="ACP-like"/>
    <property type="match status" value="1"/>
</dbReference>
<sequence length="346" mass="36811">MYGITETTVHVTGLPLAKEPAREGRGRIGHAIPDLRAYVLDAGLRLVPPGTTGELYVAGAGLARGYLGRPGLTAGRFVADPFGAPGTRMYRTGDLARRSADGELEYAGRADDQVKIRGFRIEPGEVEAALAGHPDVSRAVVLVRDERLVAYVVAAAVDADTLRRHAARTLPEHMVPSAVVRLDQLPLTANGKLDPTALPTPSAQSGGRAPRTPQEEILCGLFADVLGVPAHRVGADDAFFDLGGDSLLAMRLADRIRAALGTALPVRSVFDTPTPAGLAERLREVDGVRGPELAPYERGHAPIPLSYAQQRMWFMSRLEGGGTTYTVPWALRLTGSLDPDALRAAL</sequence>
<dbReference type="PROSITE" id="PS50075">
    <property type="entry name" value="CARRIER"/>
    <property type="match status" value="1"/>
</dbReference>
<dbReference type="HOGENOM" id="CLU_000022_2_14_11"/>
<dbReference type="Gene3D" id="3.30.559.10">
    <property type="entry name" value="Chloramphenicol acetyltransferase-like domain"/>
    <property type="match status" value="1"/>
</dbReference>
<dbReference type="SUPFAM" id="SSF52777">
    <property type="entry name" value="CoA-dependent acyltransferases"/>
    <property type="match status" value="1"/>
</dbReference>
<dbReference type="GO" id="GO:0044550">
    <property type="term" value="P:secondary metabolite biosynthetic process"/>
    <property type="evidence" value="ECO:0007669"/>
    <property type="project" value="TreeGrafter"/>
</dbReference>
<dbReference type="Pfam" id="PF00501">
    <property type="entry name" value="AMP-binding"/>
    <property type="match status" value="1"/>
</dbReference>
<dbReference type="PANTHER" id="PTHR45527:SF1">
    <property type="entry name" value="FATTY ACID SYNTHASE"/>
    <property type="match status" value="1"/>
</dbReference>
<dbReference type="SUPFAM" id="SSF56801">
    <property type="entry name" value="Acetyl-CoA synthetase-like"/>
    <property type="match status" value="1"/>
</dbReference>
<evidence type="ECO:0000256" key="3">
    <source>
        <dbReference type="ARBA" id="ARBA00022450"/>
    </source>
</evidence>
<dbReference type="PROSITE" id="PS00012">
    <property type="entry name" value="PHOSPHOPANTETHEINE"/>
    <property type="match status" value="1"/>
</dbReference>
<dbReference type="InterPro" id="IPR042099">
    <property type="entry name" value="ANL_N_sf"/>
</dbReference>
<proteinExistence type="inferred from homology"/>
<dbReference type="InterPro" id="IPR009081">
    <property type="entry name" value="PP-bd_ACP"/>
</dbReference>
<evidence type="ECO:0000256" key="4">
    <source>
        <dbReference type="ARBA" id="ARBA00022553"/>
    </source>
</evidence>
<dbReference type="eggNOG" id="COG1020">
    <property type="taxonomic scope" value="Bacteria"/>
</dbReference>
<dbReference type="InterPro" id="IPR000873">
    <property type="entry name" value="AMP-dep_synth/lig_dom"/>
</dbReference>
<dbReference type="InterPro" id="IPR025110">
    <property type="entry name" value="AMP-bd_C"/>
</dbReference>
<dbReference type="Gene3D" id="3.40.50.12780">
    <property type="entry name" value="N-terminal domain of ligase-like"/>
    <property type="match status" value="1"/>
</dbReference>
<dbReference type="SMART" id="SM01294">
    <property type="entry name" value="PKS_PP_betabranch"/>
    <property type="match status" value="1"/>
</dbReference>
<dbReference type="GO" id="GO:0031177">
    <property type="term" value="F:phosphopantetheine binding"/>
    <property type="evidence" value="ECO:0007669"/>
    <property type="project" value="InterPro"/>
</dbReference>
<dbReference type="AlphaFoldDB" id="D6XBU8"/>
<evidence type="ECO:0000259" key="6">
    <source>
        <dbReference type="PROSITE" id="PS50075"/>
    </source>
</evidence>
<dbReference type="InterPro" id="IPR006162">
    <property type="entry name" value="Ppantetheine_attach_site"/>
</dbReference>
<dbReference type="Gene3D" id="3.30.300.30">
    <property type="match status" value="1"/>
</dbReference>
<dbReference type="FunFam" id="1.10.1200.10:FF:000016">
    <property type="entry name" value="Non-ribosomal peptide synthase"/>
    <property type="match status" value="1"/>
</dbReference>
<dbReference type="SUPFAM" id="SSF47336">
    <property type="entry name" value="ACP-like"/>
    <property type="match status" value="1"/>
</dbReference>
<comment type="cofactor">
    <cofactor evidence="1">
        <name>pantetheine 4'-phosphate</name>
        <dbReference type="ChEBI" id="CHEBI:47942"/>
    </cofactor>
</comment>
<gene>
    <name evidence="7" type="ORF">SSEG_10428</name>
</gene>
<dbReference type="GO" id="GO:0005829">
    <property type="term" value="C:cytosol"/>
    <property type="evidence" value="ECO:0007669"/>
    <property type="project" value="TreeGrafter"/>
</dbReference>
<evidence type="ECO:0000256" key="5">
    <source>
        <dbReference type="SAM" id="MobiDB-lite"/>
    </source>
</evidence>
<dbReference type="InterPro" id="IPR045851">
    <property type="entry name" value="AMP-bd_C_sf"/>
</dbReference>
<evidence type="ECO:0000313" key="7">
    <source>
        <dbReference type="EMBL" id="EFH28220.1"/>
    </source>
</evidence>
<dbReference type="PANTHER" id="PTHR45527">
    <property type="entry name" value="NONRIBOSOMAL PEPTIDE SYNTHETASE"/>
    <property type="match status" value="1"/>
</dbReference>
<dbReference type="EMBL" id="CM000951">
    <property type="protein sequence ID" value="EFH28220.1"/>
    <property type="molecule type" value="Genomic_DNA"/>
</dbReference>
<dbReference type="FunFam" id="3.30.300.30:FF:000010">
    <property type="entry name" value="Enterobactin synthetase component F"/>
    <property type="match status" value="1"/>
</dbReference>
<feature type="region of interest" description="Disordered" evidence="5">
    <location>
        <begin position="190"/>
        <end position="211"/>
    </location>
</feature>
<dbReference type="Pfam" id="PF13193">
    <property type="entry name" value="AMP-binding_C"/>
    <property type="match status" value="1"/>
</dbReference>
<evidence type="ECO:0000256" key="2">
    <source>
        <dbReference type="ARBA" id="ARBA00006432"/>
    </source>
</evidence>
<evidence type="ECO:0000313" key="8">
    <source>
        <dbReference type="Proteomes" id="UP000002785"/>
    </source>
</evidence>